<dbReference type="Gene3D" id="1.10.760.10">
    <property type="entry name" value="Cytochrome c-like domain"/>
    <property type="match status" value="1"/>
</dbReference>
<dbReference type="Gene3D" id="3.40.190.10">
    <property type="entry name" value="Periplasmic binding protein-like II"/>
    <property type="match status" value="2"/>
</dbReference>
<dbReference type="GO" id="GO:0020037">
    <property type="term" value="F:heme binding"/>
    <property type="evidence" value="ECO:0007669"/>
    <property type="project" value="InterPro"/>
</dbReference>
<dbReference type="InterPro" id="IPR036909">
    <property type="entry name" value="Cyt_c-like_dom_sf"/>
</dbReference>
<evidence type="ECO:0000256" key="5">
    <source>
        <dbReference type="PROSITE-ProRule" id="PRU00433"/>
    </source>
</evidence>
<dbReference type="GO" id="GO:0009055">
    <property type="term" value="F:electron transfer activity"/>
    <property type="evidence" value="ECO:0007669"/>
    <property type="project" value="InterPro"/>
</dbReference>
<sequence>MRRLVYFVVGRLTPGGRRRVLALAACLLCWFACAARADEPAPLRLCADPDNLPFSSANQATPGFYIELGQEIAQALGRRFQAVWVPTYYTKRQIRKKLLTGQCDGFVGVPDTPEFMGPRLIFSQPVARLGYALVAPPAMHLTSVDGLHGHRVAVQWGSPPQSRLATWNDVQLVTAMSPEEAMQDLVDGKADAAFIWGASARWVDISKLHHAYQVVPVEGPHMRWEAAIGFPRNQVALRDAVNQALDRLQPAVKALSVRYGLVASAPEQAGTSPGAEEVMAEPTASAADVAEGRQIFNTTCAHCHGHDAVQGEQRRNLRLLRTRYGDKMAETFFYTVTHGRVSKGMPNWRDVFTDEDFHKILAFLTTIQDKPPATASNDAGGPSQ</sequence>
<keyword evidence="4 5" id="KW-0408">Iron</keyword>
<reference evidence="8 9" key="1">
    <citation type="journal article" date="2018" name="Arch. Microbiol.">
        <title>New insights into the metabolic potential of the phototrophic purple bacterium Rhodopila globiformis DSM 161(T) from its draft genome sequence and evidence for a vanadium-dependent nitrogenase.</title>
        <authorList>
            <person name="Imhoff J.F."/>
            <person name="Rahn T."/>
            <person name="Kunzel S."/>
            <person name="Neulinger S.C."/>
        </authorList>
    </citation>
    <scope>NUCLEOTIDE SEQUENCE [LARGE SCALE GENOMIC DNA]</scope>
    <source>
        <strain evidence="8 9">DSM 161</strain>
    </source>
</reference>
<evidence type="ECO:0000259" key="7">
    <source>
        <dbReference type="PROSITE" id="PS51007"/>
    </source>
</evidence>
<dbReference type="Proteomes" id="UP000239724">
    <property type="component" value="Unassembled WGS sequence"/>
</dbReference>
<dbReference type="AlphaFoldDB" id="A0A2S6NMG8"/>
<dbReference type="PANTHER" id="PTHR35936:SF17">
    <property type="entry name" value="ARGININE-BINDING EXTRACELLULAR PROTEIN ARTP"/>
    <property type="match status" value="1"/>
</dbReference>
<keyword evidence="1 5" id="KW-0349">Heme</keyword>
<evidence type="ECO:0000313" key="8">
    <source>
        <dbReference type="EMBL" id="PPQ37194.1"/>
    </source>
</evidence>
<gene>
    <name evidence="8" type="ORF">CCS01_03745</name>
</gene>
<dbReference type="Pfam" id="PF13442">
    <property type="entry name" value="Cytochrome_CBB3"/>
    <property type="match status" value="1"/>
</dbReference>
<dbReference type="PROSITE" id="PS51007">
    <property type="entry name" value="CYTC"/>
    <property type="match status" value="1"/>
</dbReference>
<evidence type="ECO:0000256" key="3">
    <source>
        <dbReference type="ARBA" id="ARBA00022729"/>
    </source>
</evidence>
<dbReference type="SUPFAM" id="SSF46626">
    <property type="entry name" value="Cytochrome c"/>
    <property type="match status" value="1"/>
</dbReference>
<comment type="caution">
    <text evidence="8">The sequence shown here is derived from an EMBL/GenBank/DDBJ whole genome shotgun (WGS) entry which is preliminary data.</text>
</comment>
<accession>A0A2S6NMG8</accession>
<dbReference type="InterPro" id="IPR009056">
    <property type="entry name" value="Cyt_c-like_dom"/>
</dbReference>
<evidence type="ECO:0000256" key="1">
    <source>
        <dbReference type="ARBA" id="ARBA00022617"/>
    </source>
</evidence>
<feature type="chain" id="PRO_5015740940" description="Cytochrome c domain-containing protein" evidence="6">
    <location>
        <begin position="38"/>
        <end position="384"/>
    </location>
</feature>
<keyword evidence="2 5" id="KW-0479">Metal-binding</keyword>
<dbReference type="Pfam" id="PF00497">
    <property type="entry name" value="SBP_bac_3"/>
    <property type="match status" value="1"/>
</dbReference>
<evidence type="ECO:0000313" key="9">
    <source>
        <dbReference type="Proteomes" id="UP000239724"/>
    </source>
</evidence>
<dbReference type="PANTHER" id="PTHR35936">
    <property type="entry name" value="MEMBRANE-BOUND LYTIC MUREIN TRANSGLYCOSYLASE F"/>
    <property type="match status" value="1"/>
</dbReference>
<protein>
    <recommendedName>
        <fullName evidence="7">Cytochrome c domain-containing protein</fullName>
    </recommendedName>
</protein>
<evidence type="ECO:0000256" key="6">
    <source>
        <dbReference type="SAM" id="SignalP"/>
    </source>
</evidence>
<organism evidence="8 9">
    <name type="scientific">Rhodopila globiformis</name>
    <name type="common">Rhodopseudomonas globiformis</name>
    <dbReference type="NCBI Taxonomy" id="1071"/>
    <lineage>
        <taxon>Bacteria</taxon>
        <taxon>Pseudomonadati</taxon>
        <taxon>Pseudomonadota</taxon>
        <taxon>Alphaproteobacteria</taxon>
        <taxon>Acetobacterales</taxon>
        <taxon>Acetobacteraceae</taxon>
        <taxon>Rhodopila</taxon>
    </lineage>
</organism>
<dbReference type="EMBL" id="NHRY01000050">
    <property type="protein sequence ID" value="PPQ37194.1"/>
    <property type="molecule type" value="Genomic_DNA"/>
</dbReference>
<keyword evidence="3 6" id="KW-0732">Signal</keyword>
<feature type="domain" description="Cytochrome c" evidence="7">
    <location>
        <begin position="287"/>
        <end position="368"/>
    </location>
</feature>
<feature type="signal peptide" evidence="6">
    <location>
        <begin position="1"/>
        <end position="37"/>
    </location>
</feature>
<dbReference type="SMART" id="SM00062">
    <property type="entry name" value="PBPb"/>
    <property type="match status" value="1"/>
</dbReference>
<dbReference type="SUPFAM" id="SSF53850">
    <property type="entry name" value="Periplasmic binding protein-like II"/>
    <property type="match status" value="1"/>
</dbReference>
<evidence type="ECO:0000256" key="4">
    <source>
        <dbReference type="ARBA" id="ARBA00023004"/>
    </source>
</evidence>
<dbReference type="GO" id="GO:0046872">
    <property type="term" value="F:metal ion binding"/>
    <property type="evidence" value="ECO:0007669"/>
    <property type="project" value="UniProtKB-KW"/>
</dbReference>
<keyword evidence="9" id="KW-1185">Reference proteome</keyword>
<evidence type="ECO:0000256" key="2">
    <source>
        <dbReference type="ARBA" id="ARBA00022723"/>
    </source>
</evidence>
<dbReference type="InterPro" id="IPR001638">
    <property type="entry name" value="Solute-binding_3/MltF_N"/>
</dbReference>
<proteinExistence type="predicted"/>
<name>A0A2S6NMG8_RHOGL</name>